<sequence length="414" mass="45830">MNITQVDTNEKLIILAGTLIDGTGEEPQDSQAIIIEDQLIQNIIPQNRLNNYPNINEYQQIDLNDLTILPGLIDSHVHLALDGIDFKKTTEEWDSPAKVQSRIEKELANTLNHGIVAIRDGGDKAKIGLESKKKVNQNEIAGPQIIATGQAAYKKGNYGSFLGPGINCRKGIQSEISRLTQLDIDQLKVLVSGIVSFSDYGKVGDVQFTNKELKYIVDLTHHLGLEVMAHSSSNEAVEVSIEAGVDTLEHGYFLSEESLKRLAEKEIPWIPTVVPVANQLKVPQDYSEDGLDVIKRTYELQLEMIDKAAELGVKLGIGTDAGAYQVRHGLSYYRELELFNQTSLSPLEIIKAATYNNAEIIELNDELGSIEIGKRASLIGVKDNPLENLSTLKKPERVIYSPNNQQVKNEELHA</sequence>
<reference evidence="3" key="1">
    <citation type="submission" date="2017-02" db="EMBL/GenBank/DDBJ databases">
        <authorList>
            <person name="Varghese N."/>
            <person name="Submissions S."/>
        </authorList>
    </citation>
    <scope>NUCLEOTIDE SEQUENCE [LARGE SCALE GENOMIC DNA]</scope>
    <source>
        <strain evidence="3">ATCC BAA-73</strain>
    </source>
</reference>
<evidence type="ECO:0000313" key="2">
    <source>
        <dbReference type="EMBL" id="SJZ32549.1"/>
    </source>
</evidence>
<protein>
    <submittedName>
        <fullName evidence="2">Imidazolonepropionase</fullName>
    </submittedName>
</protein>
<name>A0A1T4JQX5_9FIRM</name>
<dbReference type="InterPro" id="IPR051781">
    <property type="entry name" value="Metallo-dep_Hydrolase"/>
</dbReference>
<dbReference type="InterPro" id="IPR057744">
    <property type="entry name" value="OTAase-like"/>
</dbReference>
<accession>A0A1T4JQX5</accession>
<dbReference type="Gene3D" id="2.30.40.10">
    <property type="entry name" value="Urease, subunit C, domain 1"/>
    <property type="match status" value="1"/>
</dbReference>
<dbReference type="GO" id="GO:0016810">
    <property type="term" value="F:hydrolase activity, acting on carbon-nitrogen (but not peptide) bonds"/>
    <property type="evidence" value="ECO:0007669"/>
    <property type="project" value="InterPro"/>
</dbReference>
<feature type="domain" description="Amidohydrolase-related" evidence="1">
    <location>
        <begin position="67"/>
        <end position="398"/>
    </location>
</feature>
<dbReference type="InterPro" id="IPR006680">
    <property type="entry name" value="Amidohydro-rel"/>
</dbReference>
<evidence type="ECO:0000313" key="3">
    <source>
        <dbReference type="Proteomes" id="UP000190625"/>
    </source>
</evidence>
<dbReference type="RefSeq" id="WP_078808863.1">
    <property type="nucleotide sequence ID" value="NZ_FUWM01000004.1"/>
</dbReference>
<dbReference type="Pfam" id="PF01979">
    <property type="entry name" value="Amidohydro_1"/>
    <property type="match status" value="1"/>
</dbReference>
<dbReference type="AlphaFoldDB" id="A0A1T4JQX5"/>
<dbReference type="STRING" id="142842.SAMN02745118_00337"/>
<dbReference type="PANTHER" id="PTHR43135">
    <property type="entry name" value="ALPHA-D-RIBOSE 1-METHYLPHOSPHONATE 5-TRIPHOSPHATE DIPHOSPHATASE"/>
    <property type="match status" value="1"/>
</dbReference>
<gene>
    <name evidence="2" type="ORF">SAMN02745118_00337</name>
</gene>
<dbReference type="SUPFAM" id="SSF51338">
    <property type="entry name" value="Composite domain of metallo-dependent hydrolases"/>
    <property type="match status" value="1"/>
</dbReference>
<evidence type="ECO:0000259" key="1">
    <source>
        <dbReference type="Pfam" id="PF01979"/>
    </source>
</evidence>
<dbReference type="EMBL" id="FUWM01000004">
    <property type="protein sequence ID" value="SJZ32549.1"/>
    <property type="molecule type" value="Genomic_DNA"/>
</dbReference>
<dbReference type="SUPFAM" id="SSF51556">
    <property type="entry name" value="Metallo-dependent hydrolases"/>
    <property type="match status" value="1"/>
</dbReference>
<dbReference type="Proteomes" id="UP000190625">
    <property type="component" value="Unassembled WGS sequence"/>
</dbReference>
<dbReference type="InterPro" id="IPR011059">
    <property type="entry name" value="Metal-dep_hydrolase_composite"/>
</dbReference>
<dbReference type="CDD" id="cd01299">
    <property type="entry name" value="Met_dep_hydrolase_A"/>
    <property type="match status" value="1"/>
</dbReference>
<organism evidence="2 3">
    <name type="scientific">Selenihalanaerobacter shriftii</name>
    <dbReference type="NCBI Taxonomy" id="142842"/>
    <lineage>
        <taxon>Bacteria</taxon>
        <taxon>Bacillati</taxon>
        <taxon>Bacillota</taxon>
        <taxon>Clostridia</taxon>
        <taxon>Halanaerobiales</taxon>
        <taxon>Halobacteroidaceae</taxon>
        <taxon>Selenihalanaerobacter</taxon>
    </lineage>
</organism>
<dbReference type="Gene3D" id="3.20.20.140">
    <property type="entry name" value="Metal-dependent hydrolases"/>
    <property type="match status" value="1"/>
</dbReference>
<keyword evidence="3" id="KW-1185">Reference proteome</keyword>
<proteinExistence type="predicted"/>
<dbReference type="PANTHER" id="PTHR43135:SF3">
    <property type="entry name" value="ALPHA-D-RIBOSE 1-METHYLPHOSPHONATE 5-TRIPHOSPHATE DIPHOSPHATASE"/>
    <property type="match status" value="1"/>
</dbReference>
<dbReference type="OrthoDB" id="9797498at2"/>
<dbReference type="InterPro" id="IPR032466">
    <property type="entry name" value="Metal_Hydrolase"/>
</dbReference>